<organism evidence="1 2">
    <name type="scientific">Acidiplasma cupricumulans</name>
    <dbReference type="NCBI Taxonomy" id="312540"/>
    <lineage>
        <taxon>Archaea</taxon>
        <taxon>Methanobacteriati</taxon>
        <taxon>Thermoplasmatota</taxon>
        <taxon>Thermoplasmata</taxon>
        <taxon>Thermoplasmatales</taxon>
        <taxon>Ferroplasmaceae</taxon>
        <taxon>Acidiplasma</taxon>
    </lineage>
</organism>
<dbReference type="InParanoid" id="A0A0N8VKY9"/>
<reference evidence="1 2" key="1">
    <citation type="submission" date="2015-09" db="EMBL/GenBank/DDBJ databases">
        <title>Heavy metals and arsenic resistance mechanisms in polyextremophilic archaea of the family Ferroplasmaceae.</title>
        <authorList>
            <person name="Bulaev A.G."/>
            <person name="Kanygina A.V."/>
        </authorList>
    </citation>
    <scope>NUCLEOTIDE SEQUENCE [LARGE SCALE GENOMIC DNA]</scope>
    <source>
        <strain evidence="1 2">BH2</strain>
    </source>
</reference>
<accession>A0A0N8VKY9</accession>
<keyword evidence="2" id="KW-1185">Reference proteome</keyword>
<dbReference type="InterPro" id="IPR043958">
    <property type="entry name" value="Ta1207"/>
</dbReference>
<comment type="caution">
    <text evidence="1">The sequence shown here is derived from an EMBL/GenBank/DDBJ whole genome shotgun (WGS) entry which is preliminary data.</text>
</comment>
<name>A0A0N8VKY9_9ARCH</name>
<dbReference type="EMBL" id="LKBH01000189">
    <property type="protein sequence ID" value="KQB35052.1"/>
    <property type="molecule type" value="Genomic_DNA"/>
</dbReference>
<proteinExistence type="predicted"/>
<sequence length="316" mass="37222">MNILDVDKRLNMKMKIVISSDSYIFRWSKLHNLNMTLFFRSQEKKNYANVFIYKDKNKKIPKELLESYGASEFENYFYVTVQISNEKIINLINELVQVKSLKLSETTIEDGKLIIRCRFHSDYKAEISQIVNRYLLIPYFIDDILIKESEGYKYLMFKKNKRTGLAVIKYSVPFDIKNLGYGANLIENRNLVAEAINAFSDDESFKILVYSDSELEENDELKCISKNALIYETYIKDPLFLLMKERLNNHGIFRDGAYIQIKDGNVIITQFLSSFRVNEYLQIMYSSGMEIYKENIIKLKMCSDIYDEVFDDLNIV</sequence>
<dbReference type="Proteomes" id="UP000050301">
    <property type="component" value="Unassembled WGS sequence"/>
</dbReference>
<dbReference type="RefSeq" id="WP_055041021.1">
    <property type="nucleotide sequence ID" value="NZ_LKBH01000189.1"/>
</dbReference>
<dbReference type="AlphaFoldDB" id="A0A0N8VKY9"/>
<gene>
    <name evidence="1" type="ORF">AOG55_08160</name>
</gene>
<evidence type="ECO:0000313" key="2">
    <source>
        <dbReference type="Proteomes" id="UP000050301"/>
    </source>
</evidence>
<evidence type="ECO:0000313" key="1">
    <source>
        <dbReference type="EMBL" id="KQB35052.1"/>
    </source>
</evidence>
<dbReference type="Pfam" id="PF19020">
    <property type="entry name" value="Ta1207"/>
    <property type="match status" value="1"/>
</dbReference>
<protein>
    <submittedName>
        <fullName evidence="1">Uncharacterized protein</fullName>
    </submittedName>
</protein>